<comment type="caution">
    <text evidence="6">The sequence shown here is derived from an EMBL/GenBank/DDBJ whole genome shotgun (WGS) entry which is preliminary data.</text>
</comment>
<dbReference type="PANTHER" id="PTHR43847:SF1">
    <property type="entry name" value="BLL3993 PROTEIN"/>
    <property type="match status" value="1"/>
</dbReference>
<dbReference type="Pfam" id="PF04191">
    <property type="entry name" value="PEMT"/>
    <property type="match status" value="1"/>
</dbReference>
<evidence type="ECO:0000256" key="4">
    <source>
        <dbReference type="ARBA" id="ARBA00023136"/>
    </source>
</evidence>
<dbReference type="PANTHER" id="PTHR43847">
    <property type="entry name" value="BLL3993 PROTEIN"/>
    <property type="match status" value="1"/>
</dbReference>
<accession>A0A0F9CDM3</accession>
<dbReference type="EMBL" id="LAZR01044802">
    <property type="protein sequence ID" value="KKL03756.1"/>
    <property type="molecule type" value="Genomic_DNA"/>
</dbReference>
<name>A0A0F9CDM3_9ZZZZ</name>
<protein>
    <recommendedName>
        <fullName evidence="7">Steroid 5-alpha reductase C-terminal domain-containing protein</fullName>
    </recommendedName>
</protein>
<evidence type="ECO:0000256" key="1">
    <source>
        <dbReference type="ARBA" id="ARBA00004127"/>
    </source>
</evidence>
<proteinExistence type="predicted"/>
<sequence>MLLWIFIIIFFLLIIFILNFIVHWAFYFKRGEYKDKSSKFFSIIMIITIGLIPIINSSFFQPFFKENFSYFGQYWTWFLIIGIIFIGIGLKIRSLALKALNVKKIDVKQLELIRKDIFAIIRHPIYLSWILMFFGIAIILDSFIALIFCPILTIFIEFLGFFEEKYILIPEFRKKYKNYKKKTPNRLIAPPYNYILIIIAIITVYIGFLNFSKMVLLNK</sequence>
<comment type="subcellular location">
    <subcellularLocation>
        <location evidence="1">Endomembrane system</location>
        <topology evidence="1">Multi-pass membrane protein</topology>
    </subcellularLocation>
</comment>
<keyword evidence="4 5" id="KW-0472">Membrane</keyword>
<keyword evidence="2 5" id="KW-0812">Transmembrane</keyword>
<organism evidence="6">
    <name type="scientific">marine sediment metagenome</name>
    <dbReference type="NCBI Taxonomy" id="412755"/>
    <lineage>
        <taxon>unclassified sequences</taxon>
        <taxon>metagenomes</taxon>
        <taxon>ecological metagenomes</taxon>
    </lineage>
</organism>
<feature type="transmembrane region" description="Helical" evidence="5">
    <location>
        <begin position="6"/>
        <end position="28"/>
    </location>
</feature>
<dbReference type="InterPro" id="IPR007318">
    <property type="entry name" value="Phopholipid_MeTrfase"/>
</dbReference>
<dbReference type="Gene3D" id="1.20.120.1630">
    <property type="match status" value="1"/>
</dbReference>
<dbReference type="AlphaFoldDB" id="A0A0F9CDM3"/>
<dbReference type="GO" id="GO:0012505">
    <property type="term" value="C:endomembrane system"/>
    <property type="evidence" value="ECO:0007669"/>
    <property type="project" value="UniProtKB-SubCell"/>
</dbReference>
<feature type="transmembrane region" description="Helical" evidence="5">
    <location>
        <begin position="125"/>
        <end position="156"/>
    </location>
</feature>
<evidence type="ECO:0000256" key="3">
    <source>
        <dbReference type="ARBA" id="ARBA00022989"/>
    </source>
</evidence>
<gene>
    <name evidence="6" type="ORF">LCGC14_2622910</name>
</gene>
<evidence type="ECO:0000256" key="5">
    <source>
        <dbReference type="SAM" id="Phobius"/>
    </source>
</evidence>
<feature type="transmembrane region" description="Helical" evidence="5">
    <location>
        <begin position="72"/>
        <end position="90"/>
    </location>
</feature>
<feature type="transmembrane region" description="Helical" evidence="5">
    <location>
        <begin position="40"/>
        <end position="60"/>
    </location>
</feature>
<feature type="transmembrane region" description="Helical" evidence="5">
    <location>
        <begin position="192"/>
        <end position="211"/>
    </location>
</feature>
<dbReference type="InterPro" id="IPR052527">
    <property type="entry name" value="Metal_cation-efflux_comp"/>
</dbReference>
<evidence type="ECO:0008006" key="7">
    <source>
        <dbReference type="Google" id="ProtNLM"/>
    </source>
</evidence>
<evidence type="ECO:0000256" key="2">
    <source>
        <dbReference type="ARBA" id="ARBA00022692"/>
    </source>
</evidence>
<keyword evidence="3 5" id="KW-1133">Transmembrane helix</keyword>
<reference evidence="6" key="1">
    <citation type="journal article" date="2015" name="Nature">
        <title>Complex archaea that bridge the gap between prokaryotes and eukaryotes.</title>
        <authorList>
            <person name="Spang A."/>
            <person name="Saw J.H."/>
            <person name="Jorgensen S.L."/>
            <person name="Zaremba-Niedzwiedzka K."/>
            <person name="Martijn J."/>
            <person name="Lind A.E."/>
            <person name="van Eijk R."/>
            <person name="Schleper C."/>
            <person name="Guy L."/>
            <person name="Ettema T.J."/>
        </authorList>
    </citation>
    <scope>NUCLEOTIDE SEQUENCE</scope>
</reference>
<evidence type="ECO:0000313" key="6">
    <source>
        <dbReference type="EMBL" id="KKL03756.1"/>
    </source>
</evidence>